<evidence type="ECO:0000256" key="7">
    <source>
        <dbReference type="ARBA" id="ARBA00023136"/>
    </source>
</evidence>
<keyword evidence="13" id="KW-1185">Reference proteome</keyword>
<feature type="transmembrane region" description="Helical" evidence="8">
    <location>
        <begin position="327"/>
        <end position="345"/>
    </location>
</feature>
<evidence type="ECO:0000256" key="4">
    <source>
        <dbReference type="ARBA" id="ARBA00022475"/>
    </source>
</evidence>
<keyword evidence="6 8" id="KW-1133">Transmembrane helix</keyword>
<dbReference type="InterPro" id="IPR037294">
    <property type="entry name" value="ABC_BtuC-like"/>
</dbReference>
<dbReference type="KEGG" id="cld:CLSPO_c09740"/>
<feature type="transmembrane region" description="Helical" evidence="8">
    <location>
        <begin position="108"/>
        <end position="129"/>
    </location>
</feature>
<sequence>MNKDKQILKCKNNCTLKFILLIIVLFVITTVCITFGSVKIDVGVTFKSLINNILNKEIFAKDWPNNIDNIVFKLRLPRLLLAIVSGGALALVGILMQTLTRNSLADPYILGISSGASAGATLSIVLGILSSFGHLGIALGAFLGSLIASIMVFKISGVSKVYSKTKLILTGVAVSSIFTAVTNFIITFAKNDSLVKSAVFWTIGSLAGANYNQVKFSLVIMVITSILSMLLYKDLDAMLLGEAVAKNIGINTKFIIRFIMIASTLLTGTIVAFTGVIGFVGLIVPHIARQMVGSSHKKLIPFGIVIGSILMVITDTIARTVLSPQEVPIGVITAFLGGPFFLYLMQKSTYRFGGK</sequence>
<evidence type="ECO:0000313" key="13">
    <source>
        <dbReference type="Proteomes" id="UP000223854"/>
    </source>
</evidence>
<gene>
    <name evidence="9" type="ORF">CLSPO_c09740</name>
    <name evidence="11" type="ORF">CRX47_14945</name>
    <name evidence="10" type="ORF">FDF70_15380</name>
</gene>
<evidence type="ECO:0000256" key="5">
    <source>
        <dbReference type="ARBA" id="ARBA00022692"/>
    </source>
</evidence>
<feature type="transmembrane region" description="Helical" evidence="8">
    <location>
        <begin position="167"/>
        <end position="188"/>
    </location>
</feature>
<protein>
    <submittedName>
        <fullName evidence="10">Iron ABC transporter permease</fullName>
    </submittedName>
    <submittedName>
        <fullName evidence="9">Putative ABC transporter permease protein</fullName>
    </submittedName>
</protein>
<dbReference type="FunFam" id="1.10.3470.10:FF:000001">
    <property type="entry name" value="Vitamin B12 ABC transporter permease BtuC"/>
    <property type="match status" value="1"/>
</dbReference>
<dbReference type="RefSeq" id="WP_033058863.1">
    <property type="nucleotide sequence ID" value="NZ_CBCRVC010000002.1"/>
</dbReference>
<reference evidence="11 13" key="3">
    <citation type="submission" date="2017-09" db="EMBL/GenBank/DDBJ databases">
        <title>FDA dAtabase for Regulatory Grade micrObial Sequences (FDA-ARGOS): Supporting development and validation of Infectious Disease Dx tests.</title>
        <authorList>
            <person name="Kerrigan L."/>
            <person name="Long C."/>
            <person name="Tallon L.J."/>
            <person name="Sadzewicz L."/>
            <person name="Ott S."/>
            <person name="Zhao X."/>
            <person name="Nagaraj S."/>
            <person name="Vavikolanu K."/>
            <person name="Aluvathingal J."/>
            <person name="Nadendla S."/>
            <person name="Sichtig H."/>
        </authorList>
    </citation>
    <scope>NUCLEOTIDE SEQUENCE [LARGE SCALE GENOMIC DNA]</scope>
    <source>
        <strain evidence="11 13">FDAARGOS_423</strain>
    </source>
</reference>
<dbReference type="Proteomes" id="UP000033052">
    <property type="component" value="Chromosome"/>
</dbReference>
<feature type="transmembrane region" description="Helical" evidence="8">
    <location>
        <begin position="135"/>
        <end position="155"/>
    </location>
</feature>
<dbReference type="GO" id="GO:0033214">
    <property type="term" value="P:siderophore-iron import into cell"/>
    <property type="evidence" value="ECO:0007669"/>
    <property type="project" value="TreeGrafter"/>
</dbReference>
<reference evidence="9" key="1">
    <citation type="submission" date="2014-08" db="EMBL/GenBank/DDBJ databases">
        <authorList>
            <person name="Kubiak A."/>
            <person name="Poehlein A."/>
            <person name="Daniel R."/>
            <person name="Minton N.P."/>
        </authorList>
    </citation>
    <scope>NUCLEOTIDE SEQUENCE</scope>
    <source>
        <strain evidence="9">NCIMB 10696</strain>
    </source>
</reference>
<dbReference type="CDD" id="cd06550">
    <property type="entry name" value="TM_ABC_iron-siderophores_like"/>
    <property type="match status" value="1"/>
</dbReference>
<keyword evidence="4" id="KW-1003">Cell membrane</keyword>
<dbReference type="GO" id="GO:0022857">
    <property type="term" value="F:transmembrane transporter activity"/>
    <property type="evidence" value="ECO:0007669"/>
    <property type="project" value="InterPro"/>
</dbReference>
<dbReference type="Gene3D" id="1.10.3470.10">
    <property type="entry name" value="ABC transporter involved in vitamin B12 uptake, BtuC"/>
    <property type="match status" value="1"/>
</dbReference>
<dbReference type="Proteomes" id="UP000486601">
    <property type="component" value="Unassembled WGS sequence"/>
</dbReference>
<reference evidence="9 12" key="2">
    <citation type="journal article" date="2015" name="PLoS ONE">
        <title>A universal mariner transposon system for forward genetic studies in the genus clostridium.</title>
        <authorList>
            <person name="Zhang Y."/>
            <person name="Grosse-Honebrink A."/>
            <person name="Minton N.P."/>
        </authorList>
    </citation>
    <scope>NUCLEOTIDE SEQUENCE [LARGE SCALE GENOMIC DNA]</scope>
    <source>
        <strain evidence="9 12">NCIMB 10696</strain>
    </source>
</reference>
<dbReference type="EMBL" id="CP009225">
    <property type="protein sequence ID" value="AKC61694.1"/>
    <property type="molecule type" value="Genomic_DNA"/>
</dbReference>
<comment type="subcellular location">
    <subcellularLocation>
        <location evidence="1">Cell membrane</location>
        <topology evidence="1">Multi-pass membrane protein</topology>
    </subcellularLocation>
</comment>
<dbReference type="Pfam" id="PF01032">
    <property type="entry name" value="FecCD"/>
    <property type="match status" value="1"/>
</dbReference>
<accession>A0A7X5SYX3</accession>
<feature type="transmembrane region" description="Helical" evidence="8">
    <location>
        <begin position="79"/>
        <end position="96"/>
    </location>
</feature>
<dbReference type="EMBL" id="PDLH01000007">
    <property type="protein sequence ID" value="PHH01078.1"/>
    <property type="molecule type" value="Genomic_DNA"/>
</dbReference>
<feature type="transmembrane region" description="Helical" evidence="8">
    <location>
        <begin position="255"/>
        <end position="287"/>
    </location>
</feature>
<evidence type="ECO:0000313" key="10">
    <source>
        <dbReference type="EMBL" id="NFR62826.1"/>
    </source>
</evidence>
<comment type="similarity">
    <text evidence="2">Belongs to the binding-protein-dependent transport system permease family. FecCD subfamily.</text>
</comment>
<dbReference type="GeneID" id="92937723"/>
<dbReference type="AlphaFoldDB" id="A0A7X5SYX3"/>
<evidence type="ECO:0000313" key="11">
    <source>
        <dbReference type="EMBL" id="PHH01078.1"/>
    </source>
</evidence>
<dbReference type="Proteomes" id="UP000223854">
    <property type="component" value="Unassembled WGS sequence"/>
</dbReference>
<organism evidence="10 14">
    <name type="scientific">Clostridium sporogenes</name>
    <dbReference type="NCBI Taxonomy" id="1509"/>
    <lineage>
        <taxon>Bacteria</taxon>
        <taxon>Bacillati</taxon>
        <taxon>Bacillota</taxon>
        <taxon>Clostridia</taxon>
        <taxon>Eubacteriales</taxon>
        <taxon>Clostridiaceae</taxon>
        <taxon>Clostridium</taxon>
    </lineage>
</organism>
<dbReference type="EMBL" id="SXCS01000009">
    <property type="protein sequence ID" value="NFR62826.1"/>
    <property type="molecule type" value="Genomic_DNA"/>
</dbReference>
<evidence type="ECO:0000256" key="8">
    <source>
        <dbReference type="SAM" id="Phobius"/>
    </source>
</evidence>
<evidence type="ECO:0000256" key="2">
    <source>
        <dbReference type="ARBA" id="ARBA00007935"/>
    </source>
</evidence>
<keyword evidence="7 8" id="KW-0472">Membrane</keyword>
<evidence type="ECO:0000256" key="6">
    <source>
        <dbReference type="ARBA" id="ARBA00022989"/>
    </source>
</evidence>
<keyword evidence="5 8" id="KW-0812">Transmembrane</keyword>
<dbReference type="InterPro" id="IPR000522">
    <property type="entry name" value="ABC_transptr_permease_BtuC"/>
</dbReference>
<feature type="transmembrane region" description="Helical" evidence="8">
    <location>
        <begin position="18"/>
        <end position="38"/>
    </location>
</feature>
<keyword evidence="3" id="KW-0813">Transport</keyword>
<evidence type="ECO:0000313" key="14">
    <source>
        <dbReference type="Proteomes" id="UP000486601"/>
    </source>
</evidence>
<proteinExistence type="inferred from homology"/>
<evidence type="ECO:0000256" key="3">
    <source>
        <dbReference type="ARBA" id="ARBA00022448"/>
    </source>
</evidence>
<evidence type="ECO:0000313" key="12">
    <source>
        <dbReference type="Proteomes" id="UP000033052"/>
    </source>
</evidence>
<feature type="transmembrane region" description="Helical" evidence="8">
    <location>
        <begin position="299"/>
        <end position="321"/>
    </location>
</feature>
<evidence type="ECO:0000256" key="1">
    <source>
        <dbReference type="ARBA" id="ARBA00004651"/>
    </source>
</evidence>
<reference evidence="10 14" key="4">
    <citation type="submission" date="2019-04" db="EMBL/GenBank/DDBJ databases">
        <title>Genome sequencing of Clostridium botulinum Groups I-IV and Clostridium butyricum.</title>
        <authorList>
            <person name="Brunt J."/>
            <person name="Van Vliet A.H.M."/>
            <person name="Stringer S.C."/>
            <person name="Carter A.T."/>
            <person name="Peck M.W."/>
        </authorList>
    </citation>
    <scope>NUCLEOTIDE SEQUENCE [LARGE SCALE GENOMIC DNA]</scope>
    <source>
        <strain evidence="10 14">IFR 18/108</strain>
    </source>
</reference>
<evidence type="ECO:0000313" key="9">
    <source>
        <dbReference type="EMBL" id="AKC61694.1"/>
    </source>
</evidence>
<dbReference type="GO" id="GO:0005886">
    <property type="term" value="C:plasma membrane"/>
    <property type="evidence" value="ECO:0007669"/>
    <property type="project" value="UniProtKB-SubCell"/>
</dbReference>
<feature type="transmembrane region" description="Helical" evidence="8">
    <location>
        <begin position="218"/>
        <end position="235"/>
    </location>
</feature>
<name>A0A7X5SYX3_CLOSG</name>
<dbReference type="PANTHER" id="PTHR30472">
    <property type="entry name" value="FERRIC ENTEROBACTIN TRANSPORT SYSTEM PERMEASE PROTEIN"/>
    <property type="match status" value="1"/>
</dbReference>
<dbReference type="PANTHER" id="PTHR30472:SF18">
    <property type="entry name" value="IRON(III) DICITRATE ABC TRANSPORTER,PERMEASE PROTEIN"/>
    <property type="match status" value="1"/>
</dbReference>
<dbReference type="SUPFAM" id="SSF81345">
    <property type="entry name" value="ABC transporter involved in vitamin B12 uptake, BtuC"/>
    <property type="match status" value="1"/>
</dbReference>